<protein>
    <recommendedName>
        <fullName evidence="2">Reelin domain-containing protein</fullName>
    </recommendedName>
</protein>
<sequence length="224" mass="23897">MLSVLVVFGLLAYAHGLPGGAPLAACISMTPDPRPTKHNNTPSTAISPYNVSVGMLSLESGNIQTVTLDGNGTFKGILLEARAIGQNDAAVGSWFVPADSNDYQTINCSSPTGALTHKNANNKTLPQEFTWSAPDVNQPTNFIIYATVVMELRTFWVKLPTGNFTVMPRVVTTTLPEVTTTTPPAQEVENTTDSGNALQLSYALFCLVMLGALSRMLEATSTLF</sequence>
<accession>H2ZHI4</accession>
<dbReference type="PANTHER" id="PTHR45828:SF50">
    <property type="entry name" value="MUCIN-5AC-LIKE ISOFORM X1"/>
    <property type="match status" value="1"/>
</dbReference>
<dbReference type="Ensembl" id="ENSCSAVT00000017233.1">
    <property type="protein sequence ID" value="ENSCSAVP00000017050.1"/>
    <property type="gene ID" value="ENSCSAVG00000010029.1"/>
</dbReference>
<dbReference type="Gene3D" id="2.60.40.4060">
    <property type="entry name" value="Reeler domain"/>
    <property type="match status" value="1"/>
</dbReference>
<proteinExistence type="predicted"/>
<dbReference type="InterPro" id="IPR002861">
    <property type="entry name" value="Reeler_dom"/>
</dbReference>
<feature type="domain" description="Reelin" evidence="2">
    <location>
        <begin position="11"/>
        <end position="184"/>
    </location>
</feature>
<dbReference type="HOGENOM" id="CLU_1115444_0_0_1"/>
<dbReference type="eggNOG" id="ENOG502RZGI">
    <property type="taxonomic scope" value="Eukaryota"/>
</dbReference>
<dbReference type="AlphaFoldDB" id="H2ZHI4"/>
<reference evidence="4" key="1">
    <citation type="submission" date="2003-08" db="EMBL/GenBank/DDBJ databases">
        <authorList>
            <person name="Birren B."/>
            <person name="Nusbaum C."/>
            <person name="Abebe A."/>
            <person name="Abouelleil A."/>
            <person name="Adekoya E."/>
            <person name="Ait-zahra M."/>
            <person name="Allen N."/>
            <person name="Allen T."/>
            <person name="An P."/>
            <person name="Anderson M."/>
            <person name="Anderson S."/>
            <person name="Arachchi H."/>
            <person name="Armbruster J."/>
            <person name="Bachantsang P."/>
            <person name="Baldwin J."/>
            <person name="Barry A."/>
            <person name="Bayul T."/>
            <person name="Blitshsteyn B."/>
            <person name="Bloom T."/>
            <person name="Blye J."/>
            <person name="Boguslavskiy L."/>
            <person name="Borowsky M."/>
            <person name="Boukhgalter B."/>
            <person name="Brunache A."/>
            <person name="Butler J."/>
            <person name="Calixte N."/>
            <person name="Calvo S."/>
            <person name="Camarata J."/>
            <person name="Campo K."/>
            <person name="Chang J."/>
            <person name="Cheshatsang Y."/>
            <person name="Citroen M."/>
            <person name="Collymore A."/>
            <person name="Considine T."/>
            <person name="Cook A."/>
            <person name="Cooke P."/>
            <person name="Corum B."/>
            <person name="Cuomo C."/>
            <person name="David R."/>
            <person name="Dawoe T."/>
            <person name="Degray S."/>
            <person name="Dodge S."/>
            <person name="Dooley K."/>
            <person name="Dorje P."/>
            <person name="Dorjee K."/>
            <person name="Dorris L."/>
            <person name="Duffey N."/>
            <person name="Dupes A."/>
            <person name="Elkins T."/>
            <person name="Engels R."/>
            <person name="Erickson J."/>
            <person name="Farina A."/>
            <person name="Faro S."/>
            <person name="Ferreira P."/>
            <person name="Fischer H."/>
            <person name="Fitzgerald M."/>
            <person name="Foley K."/>
            <person name="Gage D."/>
            <person name="Galagan J."/>
            <person name="Gearin G."/>
            <person name="Gnerre S."/>
            <person name="Gnirke A."/>
            <person name="Goyette A."/>
            <person name="Graham J."/>
            <person name="Grandbois E."/>
            <person name="Gyaltsen K."/>
            <person name="Hafez N."/>
            <person name="Hagopian D."/>
            <person name="Hagos B."/>
            <person name="Hall J."/>
            <person name="Hatcher B."/>
            <person name="Heller A."/>
            <person name="Higgins H."/>
            <person name="Honan T."/>
            <person name="Horn A."/>
            <person name="Houde N."/>
            <person name="Hughes L."/>
            <person name="Hulme W."/>
            <person name="Husby E."/>
            <person name="Iliev I."/>
            <person name="Jaffe D."/>
            <person name="Jones C."/>
            <person name="Kamal M."/>
            <person name="Kamat A."/>
            <person name="Kamvysselis M."/>
            <person name="Karlsson E."/>
            <person name="Kells C."/>
            <person name="Kieu A."/>
            <person name="Kisner P."/>
            <person name="Kodira C."/>
            <person name="Kulbokas E."/>
            <person name="Labutti K."/>
            <person name="Lama D."/>
            <person name="Landers T."/>
            <person name="Leger J."/>
            <person name="Levine S."/>
            <person name="Lewis D."/>
            <person name="Lewis T."/>
            <person name="Lindblad-toh K."/>
            <person name="Liu X."/>
            <person name="Lokyitsang T."/>
            <person name="Lokyitsang Y."/>
            <person name="Lucien O."/>
            <person name="Lui A."/>
            <person name="Ma L.J."/>
            <person name="Mabbitt R."/>
            <person name="Macdonald J."/>
            <person name="Maclean C."/>
            <person name="Major J."/>
            <person name="Manning J."/>
            <person name="Marabella R."/>
            <person name="Maru K."/>
            <person name="Matthews C."/>
            <person name="Mauceli E."/>
            <person name="Mccarthy M."/>
            <person name="Mcdonough S."/>
            <person name="Mcghee T."/>
            <person name="Meldrim J."/>
            <person name="Meneus L."/>
            <person name="Mesirov J."/>
            <person name="Mihalev A."/>
            <person name="Mihova T."/>
            <person name="Mikkelsen T."/>
            <person name="Mlenga V."/>
            <person name="Moru K."/>
            <person name="Mozes J."/>
            <person name="Mulrain L."/>
            <person name="Munson G."/>
            <person name="Naylor J."/>
            <person name="Newes C."/>
            <person name="Nguyen C."/>
            <person name="Nguyen N."/>
            <person name="Nguyen T."/>
            <person name="Nicol R."/>
            <person name="Nielsen C."/>
            <person name="Nizzari M."/>
            <person name="Norbu C."/>
            <person name="Norbu N."/>
            <person name="O'donnell P."/>
            <person name="Okoawo O."/>
            <person name="O'leary S."/>
            <person name="Omotosho B."/>
            <person name="O'neill K."/>
            <person name="Osman S."/>
            <person name="Parker S."/>
            <person name="Perrin D."/>
            <person name="Phunkhang P."/>
            <person name="Piqani B."/>
            <person name="Purcell S."/>
            <person name="Rachupka T."/>
            <person name="Ramasamy U."/>
            <person name="Rameau R."/>
            <person name="Ray V."/>
            <person name="Raymond C."/>
            <person name="Retta R."/>
            <person name="Richardson S."/>
            <person name="Rise C."/>
            <person name="Rodriguez J."/>
            <person name="Rogers J."/>
            <person name="Rogov P."/>
            <person name="Rutman M."/>
            <person name="Schupbach R."/>
            <person name="Seaman C."/>
            <person name="Settipalli S."/>
            <person name="Sharpe T."/>
            <person name="Sheridan J."/>
            <person name="Sherpa N."/>
            <person name="Shi J."/>
            <person name="Smirnov S."/>
            <person name="Smith C."/>
            <person name="Sougnez C."/>
            <person name="Spencer B."/>
            <person name="Stalker J."/>
            <person name="Stange-thomann N."/>
            <person name="Stavropoulos S."/>
            <person name="Stetson K."/>
            <person name="Stone C."/>
            <person name="Stone S."/>
            <person name="Stubbs M."/>
            <person name="Talamas J."/>
            <person name="Tchuinga P."/>
            <person name="Tenzing P."/>
            <person name="Tesfaye S."/>
            <person name="Theodore J."/>
            <person name="Thoulutsang Y."/>
            <person name="Topham K."/>
            <person name="Towey S."/>
            <person name="Tsamla T."/>
            <person name="Tsomo N."/>
            <person name="Vallee D."/>
            <person name="Vassiliev H."/>
            <person name="Venkataraman V."/>
            <person name="Vinson J."/>
            <person name="Vo A."/>
            <person name="Wade C."/>
            <person name="Wang S."/>
            <person name="Wangchuk T."/>
            <person name="Wangdi T."/>
            <person name="Whittaker C."/>
            <person name="Wilkinson J."/>
            <person name="Wu Y."/>
            <person name="Wyman D."/>
            <person name="Yadav S."/>
            <person name="Yang S."/>
            <person name="Yang X."/>
            <person name="Yeager S."/>
            <person name="Yee E."/>
            <person name="Young G."/>
            <person name="Zainoun J."/>
            <person name="Zembeck L."/>
            <person name="Zimmer A."/>
            <person name="Zody M."/>
            <person name="Lander E."/>
        </authorList>
    </citation>
    <scope>NUCLEOTIDE SEQUENCE [LARGE SCALE GENOMIC DNA]</scope>
</reference>
<organism evidence="3 4">
    <name type="scientific">Ciona savignyi</name>
    <name type="common">Pacific transparent sea squirt</name>
    <dbReference type="NCBI Taxonomy" id="51511"/>
    <lineage>
        <taxon>Eukaryota</taxon>
        <taxon>Metazoa</taxon>
        <taxon>Chordata</taxon>
        <taxon>Tunicata</taxon>
        <taxon>Ascidiacea</taxon>
        <taxon>Phlebobranchia</taxon>
        <taxon>Cionidae</taxon>
        <taxon>Ciona</taxon>
    </lineage>
</organism>
<evidence type="ECO:0000256" key="1">
    <source>
        <dbReference type="SAM" id="SignalP"/>
    </source>
</evidence>
<dbReference type="OMA" id="AMEDEFH"/>
<evidence type="ECO:0000313" key="3">
    <source>
        <dbReference type="Ensembl" id="ENSCSAVP00000017050.1"/>
    </source>
</evidence>
<keyword evidence="1" id="KW-0732">Signal</keyword>
<evidence type="ECO:0000259" key="2">
    <source>
        <dbReference type="PROSITE" id="PS51019"/>
    </source>
</evidence>
<reference evidence="3" key="3">
    <citation type="submission" date="2025-09" db="UniProtKB">
        <authorList>
            <consortium name="Ensembl"/>
        </authorList>
    </citation>
    <scope>IDENTIFICATION</scope>
</reference>
<dbReference type="CDD" id="cd08544">
    <property type="entry name" value="Reeler"/>
    <property type="match status" value="1"/>
</dbReference>
<dbReference type="Proteomes" id="UP000007875">
    <property type="component" value="Unassembled WGS sequence"/>
</dbReference>
<dbReference type="PROSITE" id="PS51019">
    <property type="entry name" value="REELIN"/>
    <property type="match status" value="1"/>
</dbReference>
<keyword evidence="4" id="KW-1185">Reference proteome</keyword>
<reference evidence="3" key="2">
    <citation type="submission" date="2025-08" db="UniProtKB">
        <authorList>
            <consortium name="Ensembl"/>
        </authorList>
    </citation>
    <scope>IDENTIFICATION</scope>
</reference>
<dbReference type="InterPro" id="IPR051237">
    <property type="entry name" value="Ferric-chelate_Red/DefProt"/>
</dbReference>
<dbReference type="Pfam" id="PF02014">
    <property type="entry name" value="Reeler"/>
    <property type="match status" value="1"/>
</dbReference>
<dbReference type="PANTHER" id="PTHR45828">
    <property type="entry name" value="CYTOCHROME B561/FERRIC REDUCTASE TRANSMEMBRANE"/>
    <property type="match status" value="1"/>
</dbReference>
<dbReference type="InParanoid" id="H2ZHI4"/>
<feature type="signal peptide" evidence="1">
    <location>
        <begin position="1"/>
        <end position="16"/>
    </location>
</feature>
<dbReference type="InterPro" id="IPR042307">
    <property type="entry name" value="Reeler_sf"/>
</dbReference>
<dbReference type="GeneTree" id="ENSGT00940000174387"/>
<feature type="chain" id="PRO_5003578993" description="Reelin domain-containing protein" evidence="1">
    <location>
        <begin position="17"/>
        <end position="224"/>
    </location>
</feature>
<evidence type="ECO:0000313" key="4">
    <source>
        <dbReference type="Proteomes" id="UP000007875"/>
    </source>
</evidence>
<dbReference type="GO" id="GO:0016020">
    <property type="term" value="C:membrane"/>
    <property type="evidence" value="ECO:0007669"/>
    <property type="project" value="TreeGrafter"/>
</dbReference>
<name>H2ZHI4_CIOSA</name>